<gene>
    <name evidence="2" type="ORF">QN277_020381</name>
</gene>
<dbReference type="PANTHER" id="PTHR33785">
    <property type="entry name" value="OS06G0550800 PROTEIN"/>
    <property type="match status" value="1"/>
</dbReference>
<dbReference type="EMBL" id="JAWXYG010000005">
    <property type="protein sequence ID" value="KAK4271735.1"/>
    <property type="molecule type" value="Genomic_DNA"/>
</dbReference>
<protein>
    <submittedName>
        <fullName evidence="2">Uncharacterized protein</fullName>
    </submittedName>
</protein>
<keyword evidence="3" id="KW-1185">Reference proteome</keyword>
<accession>A0AAE1MPA9</accession>
<evidence type="ECO:0000313" key="2">
    <source>
        <dbReference type="EMBL" id="KAK4271735.1"/>
    </source>
</evidence>
<organism evidence="2 3">
    <name type="scientific">Acacia crassicarpa</name>
    <name type="common">northern wattle</name>
    <dbReference type="NCBI Taxonomy" id="499986"/>
    <lineage>
        <taxon>Eukaryota</taxon>
        <taxon>Viridiplantae</taxon>
        <taxon>Streptophyta</taxon>
        <taxon>Embryophyta</taxon>
        <taxon>Tracheophyta</taxon>
        <taxon>Spermatophyta</taxon>
        <taxon>Magnoliopsida</taxon>
        <taxon>eudicotyledons</taxon>
        <taxon>Gunneridae</taxon>
        <taxon>Pentapetalae</taxon>
        <taxon>rosids</taxon>
        <taxon>fabids</taxon>
        <taxon>Fabales</taxon>
        <taxon>Fabaceae</taxon>
        <taxon>Caesalpinioideae</taxon>
        <taxon>mimosoid clade</taxon>
        <taxon>Acacieae</taxon>
        <taxon>Acacia</taxon>
    </lineage>
</organism>
<proteinExistence type="predicted"/>
<dbReference type="PANTHER" id="PTHR33785:SF8">
    <property type="entry name" value="BZIP DOMAIN-CONTAINING PROTEIN"/>
    <property type="match status" value="1"/>
</dbReference>
<feature type="compositionally biased region" description="Basic residues" evidence="1">
    <location>
        <begin position="76"/>
        <end position="87"/>
    </location>
</feature>
<dbReference type="Proteomes" id="UP001293593">
    <property type="component" value="Unassembled WGS sequence"/>
</dbReference>
<feature type="region of interest" description="Disordered" evidence="1">
    <location>
        <begin position="64"/>
        <end position="90"/>
    </location>
</feature>
<sequence length="140" mass="15925">MDACQVLQSLDSLWFFTNIFTRSDDHLPSLSPPKCDSDTPHSPLVNLQDESDEIVETVNVNTPCEPETEVKDRGGGTKRKKRTKRSERHGTRRIEYAKKLLTTTTPFRLDPTSMTLPYDDEISMKEHLKSWACAVACIVK</sequence>
<dbReference type="AlphaFoldDB" id="A0AAE1MPA9"/>
<name>A0AAE1MPA9_9FABA</name>
<reference evidence="2" key="1">
    <citation type="submission" date="2023-10" db="EMBL/GenBank/DDBJ databases">
        <title>Chromosome-level genome of the transformable northern wattle, Acacia crassicarpa.</title>
        <authorList>
            <person name="Massaro I."/>
            <person name="Sinha N.R."/>
            <person name="Poethig S."/>
            <person name="Leichty A.R."/>
        </authorList>
    </citation>
    <scope>NUCLEOTIDE SEQUENCE</scope>
    <source>
        <strain evidence="2">Acra3RX</strain>
        <tissue evidence="2">Leaf</tissue>
    </source>
</reference>
<evidence type="ECO:0000313" key="3">
    <source>
        <dbReference type="Proteomes" id="UP001293593"/>
    </source>
</evidence>
<evidence type="ECO:0000256" key="1">
    <source>
        <dbReference type="SAM" id="MobiDB-lite"/>
    </source>
</evidence>
<comment type="caution">
    <text evidence="2">The sequence shown here is derived from an EMBL/GenBank/DDBJ whole genome shotgun (WGS) entry which is preliminary data.</text>
</comment>